<feature type="transmembrane region" description="Helical" evidence="14">
    <location>
        <begin position="24"/>
        <end position="44"/>
    </location>
</feature>
<feature type="domain" description="Acyl-CoA oxidase C-alpha1" evidence="18">
    <location>
        <begin position="391"/>
        <end position="552"/>
    </location>
</feature>
<dbReference type="Gene3D" id="2.40.110.10">
    <property type="entry name" value="Butyryl-CoA Dehydrogenase, subunit A, domain 2"/>
    <property type="match status" value="1"/>
</dbReference>
<evidence type="ECO:0000259" key="16">
    <source>
        <dbReference type="Pfam" id="PF02770"/>
    </source>
</evidence>
<reference evidence="19" key="1">
    <citation type="journal article" date="2023" name="PLoS Negl. Trop. Dis.">
        <title>A genome sequence for Biomphalaria pfeifferi, the major vector snail for the human-infecting parasite Schistosoma mansoni.</title>
        <authorList>
            <person name="Bu L."/>
            <person name="Lu L."/>
            <person name="Laidemitt M.R."/>
            <person name="Zhang S.M."/>
            <person name="Mutuku M."/>
            <person name="Mkoji G."/>
            <person name="Steinauer M."/>
            <person name="Loker E.S."/>
        </authorList>
    </citation>
    <scope>NUCLEOTIDE SEQUENCE</scope>
    <source>
        <strain evidence="19">KasaAsao</strain>
    </source>
</reference>
<keyword evidence="14" id="KW-0812">Transmembrane</keyword>
<feature type="domain" description="Acyl-coenzyme A oxidase N-terminal" evidence="17">
    <location>
        <begin position="110"/>
        <end position="205"/>
    </location>
</feature>
<organism evidence="19 20">
    <name type="scientific">Biomphalaria pfeifferi</name>
    <name type="common">Bloodfluke planorb</name>
    <name type="synonym">Freshwater snail</name>
    <dbReference type="NCBI Taxonomy" id="112525"/>
    <lineage>
        <taxon>Eukaryota</taxon>
        <taxon>Metazoa</taxon>
        <taxon>Spiralia</taxon>
        <taxon>Lophotrochozoa</taxon>
        <taxon>Mollusca</taxon>
        <taxon>Gastropoda</taxon>
        <taxon>Heterobranchia</taxon>
        <taxon>Euthyneura</taxon>
        <taxon>Panpulmonata</taxon>
        <taxon>Hygrophila</taxon>
        <taxon>Lymnaeoidea</taxon>
        <taxon>Planorbidae</taxon>
        <taxon>Biomphalaria</taxon>
    </lineage>
</organism>
<feature type="binding site" evidence="13">
    <location>
        <position position="294"/>
    </location>
    <ligand>
        <name>FAD</name>
        <dbReference type="ChEBI" id="CHEBI:57692"/>
    </ligand>
</feature>
<evidence type="ECO:0000256" key="13">
    <source>
        <dbReference type="PIRSR" id="PIRSR000168-2"/>
    </source>
</evidence>
<dbReference type="FunFam" id="1.20.140.10:FF:000013">
    <property type="entry name" value="Acyl-coenzyme A oxidase"/>
    <property type="match status" value="1"/>
</dbReference>
<evidence type="ECO:0000313" key="19">
    <source>
        <dbReference type="EMBL" id="KAK0066072.1"/>
    </source>
</evidence>
<dbReference type="GO" id="GO:0033540">
    <property type="term" value="P:fatty acid beta-oxidation using acyl-CoA oxidase"/>
    <property type="evidence" value="ECO:0007669"/>
    <property type="project" value="TreeGrafter"/>
</dbReference>
<evidence type="ECO:0000256" key="8">
    <source>
        <dbReference type="ARBA" id="ARBA00023002"/>
    </source>
</evidence>
<evidence type="ECO:0000256" key="10">
    <source>
        <dbReference type="ARBA" id="ARBA00023140"/>
    </source>
</evidence>
<dbReference type="GO" id="GO:0003997">
    <property type="term" value="F:acyl-CoA oxidase activity"/>
    <property type="evidence" value="ECO:0007669"/>
    <property type="project" value="InterPro"/>
</dbReference>
<dbReference type="SUPFAM" id="SSF47203">
    <property type="entry name" value="Acyl-CoA dehydrogenase C-terminal domain-like"/>
    <property type="match status" value="2"/>
</dbReference>
<dbReference type="FunFam" id="2.40.110.10:FF:000003">
    <property type="entry name" value="Acyl-coenzyme A oxidase"/>
    <property type="match status" value="1"/>
</dbReference>
<dbReference type="InterPro" id="IPR046373">
    <property type="entry name" value="Acyl-CoA_Oxase/DH_mid-dom_sf"/>
</dbReference>
<evidence type="ECO:0000256" key="14">
    <source>
        <dbReference type="SAM" id="Phobius"/>
    </source>
</evidence>
<dbReference type="Gene3D" id="1.20.140.10">
    <property type="entry name" value="Butyryl-CoA Dehydrogenase, subunit A, domain 3"/>
    <property type="match status" value="2"/>
</dbReference>
<dbReference type="InterPro" id="IPR009100">
    <property type="entry name" value="AcylCoA_DH/oxidase_NM_dom_sf"/>
</dbReference>
<feature type="active site" description="Proton acceptor" evidence="12">
    <location>
        <position position="537"/>
    </location>
</feature>
<dbReference type="InterPro" id="IPR006091">
    <property type="entry name" value="Acyl-CoA_Oxase/DH_mid-dom"/>
</dbReference>
<evidence type="ECO:0000313" key="20">
    <source>
        <dbReference type="Proteomes" id="UP001233172"/>
    </source>
</evidence>
<dbReference type="FunFam" id="1.20.140.10:FF:000005">
    <property type="entry name" value="Acyl-coenzyme A oxidase"/>
    <property type="match status" value="1"/>
</dbReference>
<gene>
    <name evidence="19" type="ORF">Bpfe_004193</name>
</gene>
<dbReference type="GO" id="GO:0071949">
    <property type="term" value="F:FAD binding"/>
    <property type="evidence" value="ECO:0007669"/>
    <property type="project" value="InterPro"/>
</dbReference>
<keyword evidence="8" id="KW-0560">Oxidoreductase</keyword>
<name>A0AAD8C3Z9_BIOPF</name>
<feature type="domain" description="Acyl-CoA oxidase C-terminal" evidence="15">
    <location>
        <begin position="586"/>
        <end position="766"/>
    </location>
</feature>
<evidence type="ECO:0000256" key="12">
    <source>
        <dbReference type="PIRSR" id="PIRSR000168-1"/>
    </source>
</evidence>
<dbReference type="PANTHER" id="PTHR10909">
    <property type="entry name" value="ELECTRON TRANSPORT OXIDOREDUCTASE"/>
    <property type="match status" value="1"/>
</dbReference>
<dbReference type="InterPro" id="IPR037069">
    <property type="entry name" value="AcylCoA_DH/ox_N_sf"/>
</dbReference>
<dbReference type="PANTHER" id="PTHR10909:SF250">
    <property type="entry name" value="PEROXISOMAL ACYL-COENZYME A OXIDASE 1"/>
    <property type="match status" value="1"/>
</dbReference>
<comment type="subcellular location">
    <subcellularLocation>
        <location evidence="2">Peroxisome</location>
    </subcellularLocation>
</comment>
<evidence type="ECO:0000256" key="2">
    <source>
        <dbReference type="ARBA" id="ARBA00004275"/>
    </source>
</evidence>
<keyword evidence="10" id="KW-0576">Peroxisome</keyword>
<dbReference type="Gene3D" id="1.10.540.10">
    <property type="entry name" value="Acyl-CoA dehydrogenase/oxidase, N-terminal domain"/>
    <property type="match status" value="2"/>
</dbReference>
<comment type="caution">
    <text evidence="19">The sequence shown here is derived from an EMBL/GenBank/DDBJ whole genome shotgun (WGS) entry which is preliminary data.</text>
</comment>
<keyword evidence="6 11" id="KW-0274">FAD</keyword>
<keyword evidence="14" id="KW-1133">Transmembrane helix</keyword>
<dbReference type="AlphaFoldDB" id="A0AAD8C3Z9"/>
<feature type="binding site" evidence="13">
    <location>
        <position position="255"/>
    </location>
    <ligand>
        <name>FAD</name>
        <dbReference type="ChEBI" id="CHEBI:57692"/>
    </ligand>
</feature>
<dbReference type="EMBL" id="JASAOG010000011">
    <property type="protein sequence ID" value="KAK0066072.1"/>
    <property type="molecule type" value="Genomic_DNA"/>
</dbReference>
<dbReference type="InterPro" id="IPR029320">
    <property type="entry name" value="Acyl-CoA_ox_N"/>
</dbReference>
<dbReference type="InterPro" id="IPR036250">
    <property type="entry name" value="AcylCo_DH-like_C"/>
</dbReference>
<feature type="domain" description="Acyl-CoA oxidase/dehydrogenase middle" evidence="16">
    <location>
        <begin position="252"/>
        <end position="361"/>
    </location>
</feature>
<evidence type="ECO:0000256" key="4">
    <source>
        <dbReference type="ARBA" id="ARBA00006288"/>
    </source>
</evidence>
<dbReference type="InterPro" id="IPR002655">
    <property type="entry name" value="Acyl-CoA_oxidase_C"/>
</dbReference>
<comment type="cofactor">
    <cofactor evidence="1">
        <name>FAD</name>
        <dbReference type="ChEBI" id="CHEBI:57692"/>
    </cofactor>
</comment>
<dbReference type="GO" id="GO:0005777">
    <property type="term" value="C:peroxisome"/>
    <property type="evidence" value="ECO:0007669"/>
    <property type="project" value="UniProtKB-SubCell"/>
</dbReference>
<evidence type="ECO:0000256" key="5">
    <source>
        <dbReference type="ARBA" id="ARBA00022630"/>
    </source>
</evidence>
<dbReference type="SUPFAM" id="SSF56645">
    <property type="entry name" value="Acyl-CoA dehydrogenase NM domain-like"/>
    <property type="match status" value="1"/>
</dbReference>
<keyword evidence="9" id="KW-0443">Lipid metabolism</keyword>
<proteinExistence type="inferred from homology"/>
<protein>
    <recommendedName>
        <fullName evidence="11">Acyl-coenzyme A oxidase</fullName>
    </recommendedName>
</protein>
<dbReference type="Pfam" id="PF01756">
    <property type="entry name" value="ACOX"/>
    <property type="match status" value="1"/>
</dbReference>
<dbReference type="Proteomes" id="UP001233172">
    <property type="component" value="Unassembled WGS sequence"/>
</dbReference>
<evidence type="ECO:0000256" key="11">
    <source>
        <dbReference type="PIRNR" id="PIRNR000168"/>
    </source>
</evidence>
<keyword evidence="5 11" id="KW-0285">Flavoprotein</keyword>
<evidence type="ECO:0000256" key="7">
    <source>
        <dbReference type="ARBA" id="ARBA00022832"/>
    </source>
</evidence>
<evidence type="ECO:0000256" key="9">
    <source>
        <dbReference type="ARBA" id="ARBA00023098"/>
    </source>
</evidence>
<dbReference type="InterPro" id="IPR012258">
    <property type="entry name" value="Acyl-CoA_oxidase"/>
</dbReference>
<comment type="pathway">
    <text evidence="3">Lipid metabolism; peroxisomal fatty acid beta-oxidation.</text>
</comment>
<dbReference type="InterPro" id="IPR055060">
    <property type="entry name" value="ACOX_C_alpha1"/>
</dbReference>
<feature type="domain" description="Acyl-coenzyme A oxidase N-terminal" evidence="17">
    <location>
        <begin position="211"/>
        <end position="246"/>
    </location>
</feature>
<keyword evidence="7" id="KW-0276">Fatty acid metabolism</keyword>
<reference evidence="19" key="2">
    <citation type="submission" date="2023-04" db="EMBL/GenBank/DDBJ databases">
        <authorList>
            <person name="Bu L."/>
            <person name="Lu L."/>
            <person name="Laidemitt M.R."/>
            <person name="Zhang S.M."/>
            <person name="Mutuku M."/>
            <person name="Mkoji G."/>
            <person name="Steinauer M."/>
            <person name="Loker E.S."/>
        </authorList>
    </citation>
    <scope>NUCLEOTIDE SEQUENCE</scope>
    <source>
        <strain evidence="19">KasaAsao</strain>
        <tissue evidence="19">Whole Snail</tissue>
    </source>
</reference>
<evidence type="ECO:0000259" key="18">
    <source>
        <dbReference type="Pfam" id="PF22924"/>
    </source>
</evidence>
<keyword evidence="14" id="KW-0472">Membrane</keyword>
<evidence type="ECO:0000256" key="6">
    <source>
        <dbReference type="ARBA" id="ARBA00022827"/>
    </source>
</evidence>
<dbReference type="GO" id="GO:0005504">
    <property type="term" value="F:fatty acid binding"/>
    <property type="evidence" value="ECO:0007669"/>
    <property type="project" value="TreeGrafter"/>
</dbReference>
<comment type="similarity">
    <text evidence="4 11">Belongs to the acyl-CoA oxidase family.</text>
</comment>
<evidence type="ECO:0000259" key="15">
    <source>
        <dbReference type="Pfam" id="PF01756"/>
    </source>
</evidence>
<sequence length="776" mass="86753">MVCSFISPMMAGVLVDEIGFRNGAIFVSGINFCVMIISSIFFTIRWYRRPSLADDVYVRYDSIVPQAMLDERVEISFSAEFSKTKVPVKMSTSTVNPELVKARTQATFDPLQLTYFLYDGPEKTKRKRYLQNIAIKECEEQGFKRSAELTREEQYEQAIRKTTYTYKRIVELGLKDPVELYMFKEPLIDINSFAIHEVAFRPTIEKPIFPSESSPFGLHESMFLPTLQKQGTDTQRQKWVPLAKQYGVLGTYAQTELGHGTFLRGLETTATYDVKTKEFIINTPTITASKFWPGGLGKTSNHCVVMAKLILAGNDYGMQSFIVPIRDVQTHQPLPGVTVGDIGQKFGYGAMDNGFLRLDNVRIPRENMLMRYAQVLEDGTFVSPKNDKLVYGSMTLIRAQIVGGTARGLAKAVTIATRYSAVRKQSEIVPGAGEVAVLEFQTQQHKLLVQIASAYALSVAGRASLAAYTRVSAQIESGALEELPILHALSAVLKAFSSWEMAYGIEQCRMACGGHGYMLASGLPKIYAHEVPACTYEGENVVLCLQTARFLVKCQDAVNNGEQVPSFVSYLKKPKNVQSQLSDKIDLKQLIEAYEHRAGRMIAEATERIKSQLSKGLKPAEAWNESSQMLLEASLAFGHAFVVRAFIETVVSAKLEPSLASVMTQLCELYALNGINKYSGQFAKGGYFNDRQLELMESRVYDLLAALKPNAVALVDAFDFPDLVLDSDLGRYDGNVYEALMKYAERSKLNESEVHEAFYKYQKPFVDYMKSVQSKL</sequence>
<evidence type="ECO:0000259" key="17">
    <source>
        <dbReference type="Pfam" id="PF14749"/>
    </source>
</evidence>
<dbReference type="Pfam" id="PF02770">
    <property type="entry name" value="Acyl-CoA_dh_M"/>
    <property type="match status" value="1"/>
</dbReference>
<dbReference type="Pfam" id="PF22924">
    <property type="entry name" value="ACOX_C_alpha1"/>
    <property type="match status" value="1"/>
</dbReference>
<keyword evidence="20" id="KW-1185">Reference proteome</keyword>
<dbReference type="Pfam" id="PF14749">
    <property type="entry name" value="Acyl-CoA_ox_N"/>
    <property type="match status" value="2"/>
</dbReference>
<accession>A0AAD8C3Z9</accession>
<evidence type="ECO:0000256" key="3">
    <source>
        <dbReference type="ARBA" id="ARBA00004846"/>
    </source>
</evidence>
<dbReference type="GO" id="GO:0055088">
    <property type="term" value="P:lipid homeostasis"/>
    <property type="evidence" value="ECO:0007669"/>
    <property type="project" value="TreeGrafter"/>
</dbReference>
<evidence type="ECO:0000256" key="1">
    <source>
        <dbReference type="ARBA" id="ARBA00001974"/>
    </source>
</evidence>
<dbReference type="PIRSF" id="PIRSF000168">
    <property type="entry name" value="Acyl-CoA_oxidase"/>
    <property type="match status" value="1"/>
</dbReference>